<dbReference type="InterPro" id="IPR000242">
    <property type="entry name" value="PTP_cat"/>
</dbReference>
<evidence type="ECO:0000256" key="1">
    <source>
        <dbReference type="SAM" id="MobiDB-lite"/>
    </source>
</evidence>
<dbReference type="GO" id="GO:0004725">
    <property type="term" value="F:protein tyrosine phosphatase activity"/>
    <property type="evidence" value="ECO:0007669"/>
    <property type="project" value="InterPro"/>
</dbReference>
<evidence type="ECO:0000259" key="2">
    <source>
        <dbReference type="Pfam" id="PF00102"/>
    </source>
</evidence>
<feature type="domain" description="Tyrosine-protein phosphatase" evidence="2">
    <location>
        <begin position="324"/>
        <end position="357"/>
    </location>
</feature>
<dbReference type="Gene3D" id="3.90.190.10">
    <property type="entry name" value="Protein tyrosine phosphatase superfamily"/>
    <property type="match status" value="1"/>
</dbReference>
<dbReference type="SUPFAM" id="SSF52799">
    <property type="entry name" value="(Phosphotyrosine protein) phosphatases II"/>
    <property type="match status" value="1"/>
</dbReference>
<dbReference type="AlphaFoldDB" id="A0A915L2Q7"/>
<reference evidence="4" key="1">
    <citation type="submission" date="2022-11" db="UniProtKB">
        <authorList>
            <consortium name="WormBaseParasite"/>
        </authorList>
    </citation>
    <scope>IDENTIFICATION</scope>
</reference>
<proteinExistence type="predicted"/>
<accession>A0A915L2Q7</accession>
<organism evidence="3 4">
    <name type="scientific">Romanomermis culicivorax</name>
    <name type="common">Nematode worm</name>
    <dbReference type="NCBI Taxonomy" id="13658"/>
    <lineage>
        <taxon>Eukaryota</taxon>
        <taxon>Metazoa</taxon>
        <taxon>Ecdysozoa</taxon>
        <taxon>Nematoda</taxon>
        <taxon>Enoplea</taxon>
        <taxon>Dorylaimia</taxon>
        <taxon>Mermithida</taxon>
        <taxon>Mermithoidea</taxon>
        <taxon>Mermithidae</taxon>
        <taxon>Romanomermis</taxon>
    </lineage>
</organism>
<dbReference type="Pfam" id="PF00102">
    <property type="entry name" value="Y_phosphatase"/>
    <property type="match status" value="1"/>
</dbReference>
<dbReference type="WBParaSite" id="nRc.2.0.1.t45006-RA">
    <property type="protein sequence ID" value="nRc.2.0.1.t45006-RA"/>
    <property type="gene ID" value="nRc.2.0.1.g45006"/>
</dbReference>
<evidence type="ECO:0000313" key="3">
    <source>
        <dbReference type="Proteomes" id="UP000887565"/>
    </source>
</evidence>
<name>A0A915L2Q7_ROMCU</name>
<dbReference type="InterPro" id="IPR029021">
    <property type="entry name" value="Prot-tyrosine_phosphatase-like"/>
</dbReference>
<protein>
    <recommendedName>
        <fullName evidence="2">Tyrosine-protein phosphatase domain-containing protein</fullName>
    </recommendedName>
</protein>
<feature type="region of interest" description="Disordered" evidence="1">
    <location>
        <begin position="138"/>
        <end position="170"/>
    </location>
</feature>
<keyword evidence="3" id="KW-1185">Reference proteome</keyword>
<sequence>MDRDSPSRGEQVMEGGRYARALHDIQSQRFRSSAYKRLKWKFRSKSGGVRFEEDVEKDLKCKKHFNHIESNSNVDASNSSFRTSNHGHFQYPCLLKANSETADPPCASSFGDIVRQSIMIPAITVDCGLTANTGPSGHLSSSLSNSSLNLSHSDDKLAEKGPSGHSKKSFSRRFSRGYLLQRNSRSEQFLDWLTDSMENLVFGNRRNAMVEEQLTSFTGLKDRIRKIIVEALTRVLQPVNILKNPNQFKSPIMGIFTVQQEKAMACVPAFPIETSRFPVYVQERRKKPVLYKGELLILIQNSMIKKSAENHRMDYSKMKEFEIKNHYPEVLPFDYNRVLLSIQDNDPFSHYINASYVD</sequence>
<evidence type="ECO:0000313" key="4">
    <source>
        <dbReference type="WBParaSite" id="nRc.2.0.1.t45006-RA"/>
    </source>
</evidence>
<feature type="compositionally biased region" description="Low complexity" evidence="1">
    <location>
        <begin position="138"/>
        <end position="151"/>
    </location>
</feature>
<dbReference type="Proteomes" id="UP000887565">
    <property type="component" value="Unplaced"/>
</dbReference>